<dbReference type="Gene3D" id="3.40.50.1820">
    <property type="entry name" value="alpha/beta hydrolase"/>
    <property type="match status" value="1"/>
</dbReference>
<dbReference type="AlphaFoldDB" id="K1SX54"/>
<evidence type="ECO:0000313" key="3">
    <source>
        <dbReference type="EMBL" id="EKC65192.1"/>
    </source>
</evidence>
<name>K1SX54_9ZZZZ</name>
<dbReference type="InterPro" id="IPR029058">
    <property type="entry name" value="AB_hydrolase_fold"/>
</dbReference>
<keyword evidence="3" id="KW-0624">Polysaccharide degradation</keyword>
<dbReference type="SUPFAM" id="SSF53474">
    <property type="entry name" value="alpha/beta-Hydrolases"/>
    <property type="match status" value="1"/>
</dbReference>
<dbReference type="PANTHER" id="PTHR48081">
    <property type="entry name" value="AB HYDROLASE SUPERFAMILY PROTEIN C4A8.06C"/>
    <property type="match status" value="1"/>
</dbReference>
<dbReference type="GO" id="GO:0045493">
    <property type="term" value="P:xylan catabolic process"/>
    <property type="evidence" value="ECO:0007669"/>
    <property type="project" value="UniProtKB-KW"/>
</dbReference>
<dbReference type="GO" id="GO:0016798">
    <property type="term" value="F:hydrolase activity, acting on glycosyl bonds"/>
    <property type="evidence" value="ECO:0007669"/>
    <property type="project" value="UniProtKB-KW"/>
</dbReference>
<dbReference type="InterPro" id="IPR050300">
    <property type="entry name" value="GDXG_lipolytic_enzyme"/>
</dbReference>
<dbReference type="PANTHER" id="PTHR48081:SF6">
    <property type="entry name" value="PEPTIDASE S9 PROLYL OLIGOPEPTIDASE CATALYTIC DOMAIN-CONTAINING PROTEIN"/>
    <property type="match status" value="1"/>
</dbReference>
<comment type="caution">
    <text evidence="3">The sequence shown here is derived from an EMBL/GenBank/DDBJ whole genome shotgun (WGS) entry which is preliminary data.</text>
</comment>
<keyword evidence="1 3" id="KW-0378">Hydrolase</keyword>
<dbReference type="GO" id="GO:0008236">
    <property type="term" value="F:serine-type peptidase activity"/>
    <property type="evidence" value="ECO:0007669"/>
    <property type="project" value="InterPro"/>
</dbReference>
<dbReference type="Pfam" id="PF00326">
    <property type="entry name" value="Peptidase_S9"/>
    <property type="match status" value="1"/>
</dbReference>
<evidence type="ECO:0000256" key="1">
    <source>
        <dbReference type="ARBA" id="ARBA00022801"/>
    </source>
</evidence>
<sequence>MRHKTLLAAALSLLTAAATARDYGQAATVRIWDNRTAPHSNGITTPETEPERDRIADTSQAELYIFPADPATATGQAIVICPGGGYRLLCMDYEGYDVAKWFAAHGITAAVLKYRMPNGHPEVPLEDAVQALRILSGEVPGAEGFTAEEVGIAGFSAGGHLAAMASTIGSCRPAFSILFYPVITAEEGRCHRGSFDNLLGAARSRTDSEAYSLQRRVTPATPPTLLLLSDDDRTVPPVNATEYYRSLKEHGIDASMHIYPEGGHGWGIRSDFRYREAWQQAVLDWLGRLSRQNE</sequence>
<dbReference type="InterPro" id="IPR001375">
    <property type="entry name" value="Peptidase_S9_cat"/>
</dbReference>
<gene>
    <name evidence="3" type="ORF">LEA_10455</name>
</gene>
<dbReference type="GO" id="GO:0006508">
    <property type="term" value="P:proteolysis"/>
    <property type="evidence" value="ECO:0007669"/>
    <property type="project" value="InterPro"/>
</dbReference>
<evidence type="ECO:0000259" key="2">
    <source>
        <dbReference type="Pfam" id="PF00326"/>
    </source>
</evidence>
<organism evidence="3">
    <name type="scientific">human gut metagenome</name>
    <dbReference type="NCBI Taxonomy" id="408170"/>
    <lineage>
        <taxon>unclassified sequences</taxon>
        <taxon>metagenomes</taxon>
        <taxon>organismal metagenomes</taxon>
    </lineage>
</organism>
<keyword evidence="3" id="KW-0326">Glycosidase</keyword>
<keyword evidence="3" id="KW-0119">Carbohydrate metabolism</keyword>
<proteinExistence type="predicted"/>
<protein>
    <submittedName>
        <fullName evidence="3">Xylanase</fullName>
    </submittedName>
</protein>
<dbReference type="EMBL" id="AJWY01007029">
    <property type="protein sequence ID" value="EKC65192.1"/>
    <property type="molecule type" value="Genomic_DNA"/>
</dbReference>
<keyword evidence="3" id="KW-0858">Xylan degradation</keyword>
<reference evidence="3" key="1">
    <citation type="journal article" date="2013" name="Environ. Microbiol.">
        <title>Microbiota from the distal guts of lean and obese adolescents exhibit partial functional redundancy besides clear differences in community structure.</title>
        <authorList>
            <person name="Ferrer M."/>
            <person name="Ruiz A."/>
            <person name="Lanza F."/>
            <person name="Haange S.B."/>
            <person name="Oberbach A."/>
            <person name="Till H."/>
            <person name="Bargiela R."/>
            <person name="Campoy C."/>
            <person name="Segura M.T."/>
            <person name="Richter M."/>
            <person name="von Bergen M."/>
            <person name="Seifert J."/>
            <person name="Suarez A."/>
        </authorList>
    </citation>
    <scope>NUCLEOTIDE SEQUENCE</scope>
</reference>
<accession>K1SX54</accession>
<feature type="domain" description="Peptidase S9 prolyl oligopeptidase catalytic" evidence="2">
    <location>
        <begin position="145"/>
        <end position="288"/>
    </location>
</feature>